<dbReference type="PANTHER" id="PTHR43643:SF3">
    <property type="entry name" value="HISTIDINOL-PHOSPHATE AMINOTRANSFERASE"/>
    <property type="match status" value="1"/>
</dbReference>
<dbReference type="InterPro" id="IPR050106">
    <property type="entry name" value="HistidinolP_aminotransfase"/>
</dbReference>
<reference evidence="7" key="1">
    <citation type="submission" date="2012-02" db="EMBL/GenBank/DDBJ databases">
        <title>The complete genome of Frateuria aurantia DSM 6220.</title>
        <authorList>
            <consortium name="US DOE Joint Genome Institute (JGI-PGF)"/>
            <person name="Lucas S."/>
            <person name="Copeland A."/>
            <person name="Lapidus A."/>
            <person name="Glavina del Rio T."/>
            <person name="Dalin E."/>
            <person name="Tice H."/>
            <person name="Bruce D."/>
            <person name="Goodwin L."/>
            <person name="Pitluck S."/>
            <person name="Peters L."/>
            <person name="Ovchinnikova G."/>
            <person name="Teshima H."/>
            <person name="Kyrpides N."/>
            <person name="Mavromatis K."/>
            <person name="Ivanova N."/>
            <person name="Brettin T."/>
            <person name="Detter J.C."/>
            <person name="Han C."/>
            <person name="Larimer F."/>
            <person name="Land M."/>
            <person name="Hauser L."/>
            <person name="Markowitz V."/>
            <person name="Cheng J.-F."/>
            <person name="Hugenholtz P."/>
            <person name="Woyke T."/>
            <person name="Wu D."/>
            <person name="Brambilla E."/>
            <person name="Klenk H.-P."/>
            <person name="Eisen J.A."/>
        </authorList>
    </citation>
    <scope>NUCLEOTIDE SEQUENCE</scope>
    <source>
        <strain evidence="7">DSM 6220</strain>
    </source>
</reference>
<dbReference type="InterPro" id="IPR015424">
    <property type="entry name" value="PyrdxlP-dep_Trfase"/>
</dbReference>
<dbReference type="PANTHER" id="PTHR43643">
    <property type="entry name" value="HISTIDINOL-PHOSPHATE AMINOTRANSFERASE 2"/>
    <property type="match status" value="1"/>
</dbReference>
<dbReference type="Proteomes" id="UP000005234">
    <property type="component" value="Chromosome"/>
</dbReference>
<name>H8L161_FRAAD</name>
<dbReference type="GO" id="GO:0008483">
    <property type="term" value="F:transaminase activity"/>
    <property type="evidence" value="ECO:0007669"/>
    <property type="project" value="UniProtKB-KW"/>
</dbReference>
<organism evidence="7 8">
    <name type="scientific">Frateuria aurantia (strain ATCC 33424 / DSM 6220 / KCTC 2777 / LMG 1558 / NBRC 3245 / NCIMB 13370)</name>
    <name type="common">Acetobacter aurantius</name>
    <dbReference type="NCBI Taxonomy" id="767434"/>
    <lineage>
        <taxon>Bacteria</taxon>
        <taxon>Pseudomonadati</taxon>
        <taxon>Pseudomonadota</taxon>
        <taxon>Gammaproteobacteria</taxon>
        <taxon>Lysobacterales</taxon>
        <taxon>Rhodanobacteraceae</taxon>
        <taxon>Frateuria</taxon>
    </lineage>
</organism>
<dbReference type="PROSITE" id="PS51318">
    <property type="entry name" value="TAT"/>
    <property type="match status" value="1"/>
</dbReference>
<gene>
    <name evidence="7" type="ordered locus">Fraau_2884</name>
</gene>
<keyword evidence="8" id="KW-1185">Reference proteome</keyword>
<dbReference type="Gene3D" id="3.40.640.10">
    <property type="entry name" value="Type I PLP-dependent aspartate aminotransferase-like (Major domain)"/>
    <property type="match status" value="1"/>
</dbReference>
<dbReference type="STRING" id="767434.Fraau_2884"/>
<evidence type="ECO:0000256" key="5">
    <source>
        <dbReference type="SAM" id="MobiDB-lite"/>
    </source>
</evidence>
<dbReference type="SUPFAM" id="SSF53383">
    <property type="entry name" value="PLP-dependent transferases"/>
    <property type="match status" value="1"/>
</dbReference>
<feature type="region of interest" description="Disordered" evidence="5">
    <location>
        <begin position="23"/>
        <end position="45"/>
    </location>
</feature>
<proteinExistence type="inferred from homology"/>
<protein>
    <submittedName>
        <fullName evidence="7">PLP-dependent enzyme, histidinol-phosphate/aromatic aminotransferase or cobyric acid decarboxylase</fullName>
    </submittedName>
</protein>
<dbReference type="AlphaFoldDB" id="H8L161"/>
<dbReference type="eggNOG" id="COG0079">
    <property type="taxonomic scope" value="Bacteria"/>
</dbReference>
<comment type="similarity">
    <text evidence="1">Belongs to the class-II pyridoxal-phosphate-dependent aminotransferase family. Histidinol-phosphate aminotransferase subfamily.</text>
</comment>
<sequence length="444" mass="47175">MGRGFLPGHRLCPTALAVRLKTDQGQALASTPGREQAMQQGGNMDSASRRAFLRVSGVAAGVAAMGMDLFSERELAMAAMPTEIFSGTAMPPADAVLINFNENPLGPSAAARKAAIALLPQSGRYLFPQQLHLAELFASQHHLPADHVEVYPGSGVALDALTLAFTSPSAPLVVADPSYEQPFQMAGKHQVPVHKVPLRPDFSHDVKAMAAAAPNAGLIYVCNPNNPTGTVTSRSDIEWLLANKPKSAIVLVDEAYIHFSDAPSVLDLVAQGKDVVVLRTFSKLYGMAGMRVGAVAARPDLLAHIQALRTGGGAALPVMSVAAAIASLNDPRLVPTRKKINATIRDENIAWLRKEGYACTPSQGNCFMLDVKRPGHEVAMQMASRHVFVGRSWPIWPNQLRISVGTASEMSRFRKAFSEAMAGKLTALAAAPVPAGLASWQSLA</sequence>
<evidence type="ECO:0000259" key="6">
    <source>
        <dbReference type="Pfam" id="PF00155"/>
    </source>
</evidence>
<evidence type="ECO:0000313" key="8">
    <source>
        <dbReference type="Proteomes" id="UP000005234"/>
    </source>
</evidence>
<feature type="domain" description="Aminotransferase class I/classII large" evidence="6">
    <location>
        <begin position="98"/>
        <end position="416"/>
    </location>
</feature>
<dbReference type="CDD" id="cd00609">
    <property type="entry name" value="AAT_like"/>
    <property type="match status" value="1"/>
</dbReference>
<evidence type="ECO:0000256" key="2">
    <source>
        <dbReference type="ARBA" id="ARBA00022576"/>
    </source>
</evidence>
<keyword evidence="2 7" id="KW-0032">Aminotransferase</keyword>
<dbReference type="InterPro" id="IPR006311">
    <property type="entry name" value="TAT_signal"/>
</dbReference>
<dbReference type="KEGG" id="fau:Fraau_2884"/>
<dbReference type="HOGENOM" id="CLU_017584_3_3_6"/>
<dbReference type="NCBIfam" id="NF006580">
    <property type="entry name" value="PRK09105.1"/>
    <property type="match status" value="1"/>
</dbReference>
<dbReference type="InterPro" id="IPR004839">
    <property type="entry name" value="Aminotransferase_I/II_large"/>
</dbReference>
<dbReference type="Pfam" id="PF00155">
    <property type="entry name" value="Aminotran_1_2"/>
    <property type="match status" value="1"/>
</dbReference>
<keyword evidence="3 7" id="KW-0808">Transferase</keyword>
<accession>H8L161</accession>
<evidence type="ECO:0000256" key="3">
    <source>
        <dbReference type="ARBA" id="ARBA00022679"/>
    </source>
</evidence>
<dbReference type="InterPro" id="IPR015421">
    <property type="entry name" value="PyrdxlP-dep_Trfase_major"/>
</dbReference>
<dbReference type="Gene3D" id="3.90.1150.10">
    <property type="entry name" value="Aspartate Aminotransferase, domain 1"/>
    <property type="match status" value="1"/>
</dbReference>
<evidence type="ECO:0000256" key="4">
    <source>
        <dbReference type="ARBA" id="ARBA00022898"/>
    </source>
</evidence>
<keyword evidence="4" id="KW-0663">Pyridoxal phosphate</keyword>
<evidence type="ECO:0000313" key="7">
    <source>
        <dbReference type="EMBL" id="AFC87216.1"/>
    </source>
</evidence>
<dbReference type="EMBL" id="CP003350">
    <property type="protein sequence ID" value="AFC87216.1"/>
    <property type="molecule type" value="Genomic_DNA"/>
</dbReference>
<dbReference type="InterPro" id="IPR015422">
    <property type="entry name" value="PyrdxlP-dep_Trfase_small"/>
</dbReference>
<dbReference type="GO" id="GO:0030170">
    <property type="term" value="F:pyridoxal phosphate binding"/>
    <property type="evidence" value="ECO:0007669"/>
    <property type="project" value="InterPro"/>
</dbReference>
<evidence type="ECO:0000256" key="1">
    <source>
        <dbReference type="ARBA" id="ARBA00007970"/>
    </source>
</evidence>